<protein>
    <submittedName>
        <fullName evidence="1">Carboxymuconolactone decarboxylase family protein</fullName>
    </submittedName>
</protein>
<comment type="caution">
    <text evidence="1">The sequence shown here is derived from an EMBL/GenBank/DDBJ whole genome shotgun (WGS) entry which is preliminary data.</text>
</comment>
<dbReference type="Proteomes" id="UP001597097">
    <property type="component" value="Unassembled WGS sequence"/>
</dbReference>
<keyword evidence="2" id="KW-1185">Reference proteome</keyword>
<accession>A0ABW4GA25</accession>
<dbReference type="PANTHER" id="PTHR34846">
    <property type="entry name" value="4-CARBOXYMUCONOLACTONE DECARBOXYLASE FAMILY PROTEIN (AFU_ORTHOLOGUE AFUA_6G11590)"/>
    <property type="match status" value="1"/>
</dbReference>
<evidence type="ECO:0000313" key="2">
    <source>
        <dbReference type="Proteomes" id="UP001597097"/>
    </source>
</evidence>
<evidence type="ECO:0000313" key="1">
    <source>
        <dbReference type="EMBL" id="MFD1539406.1"/>
    </source>
</evidence>
<sequence>MSRIALVEPPYEPEVGAQLESMMPAGVPPIGLFRMFARNLPMTGAMHGWGRYELGRQLTLTMREREITITRTCARCRCEYEWGVHVSMFAERAGLTTAQIVSLTHGTPDDPCWESPRERLLIETVDALHATSDIDDALWARLAEVMDDSQFLDLLLLCGWYHAISFAATAARVPHEPNTPRFADFAPAS</sequence>
<organism evidence="1 2">
    <name type="scientific">Nonomuraea guangzhouensis</name>
    <dbReference type="NCBI Taxonomy" id="1291555"/>
    <lineage>
        <taxon>Bacteria</taxon>
        <taxon>Bacillati</taxon>
        <taxon>Actinomycetota</taxon>
        <taxon>Actinomycetes</taxon>
        <taxon>Streptosporangiales</taxon>
        <taxon>Streptosporangiaceae</taxon>
        <taxon>Nonomuraea</taxon>
    </lineage>
</organism>
<name>A0ABW4GA25_9ACTN</name>
<proteinExistence type="predicted"/>
<reference evidence="2" key="1">
    <citation type="journal article" date="2019" name="Int. J. Syst. Evol. Microbiol.">
        <title>The Global Catalogue of Microorganisms (GCM) 10K type strain sequencing project: providing services to taxonomists for standard genome sequencing and annotation.</title>
        <authorList>
            <consortium name="The Broad Institute Genomics Platform"/>
            <consortium name="The Broad Institute Genome Sequencing Center for Infectious Disease"/>
            <person name="Wu L."/>
            <person name="Ma J."/>
        </authorList>
    </citation>
    <scope>NUCLEOTIDE SEQUENCE [LARGE SCALE GENOMIC DNA]</scope>
    <source>
        <strain evidence="2">CGMCC 1.15399</strain>
    </source>
</reference>
<dbReference type="RefSeq" id="WP_219531790.1">
    <property type="nucleotide sequence ID" value="NZ_JAHKRM010000012.1"/>
</dbReference>
<dbReference type="PANTHER" id="PTHR34846:SF5">
    <property type="entry name" value="CARBOXYMUCONOLACTONE DECARBOXYLASE-LIKE DOMAIN-CONTAINING PROTEIN"/>
    <property type="match status" value="1"/>
</dbReference>
<dbReference type="EMBL" id="JBHUCM010000017">
    <property type="protein sequence ID" value="MFD1539406.1"/>
    <property type="molecule type" value="Genomic_DNA"/>
</dbReference>
<gene>
    <name evidence="1" type="ORF">ACFSJ0_20290</name>
</gene>